<dbReference type="STRING" id="571915.CMUST_06290"/>
<keyword evidence="7" id="KW-0012">Acyltransferase</keyword>
<evidence type="ECO:0000259" key="6">
    <source>
        <dbReference type="Pfam" id="PF08386"/>
    </source>
</evidence>
<feature type="chain" id="PRO_5002554781" evidence="4">
    <location>
        <begin position="29"/>
        <end position="523"/>
    </location>
</feature>
<dbReference type="OrthoDB" id="4447445at2"/>
<feature type="domain" description="AB hydrolase-1" evidence="5">
    <location>
        <begin position="81"/>
        <end position="258"/>
    </location>
</feature>
<evidence type="ECO:0000256" key="3">
    <source>
        <dbReference type="ARBA" id="ARBA00022801"/>
    </source>
</evidence>
<comment type="similarity">
    <text evidence="1">Belongs to the peptidase S33 family.</text>
</comment>
<evidence type="ECO:0000256" key="4">
    <source>
        <dbReference type="SAM" id="SignalP"/>
    </source>
</evidence>
<feature type="signal peptide" evidence="4">
    <location>
        <begin position="1"/>
        <end position="28"/>
    </location>
</feature>
<dbReference type="KEGG" id="cmv:CMUST_06290"/>
<keyword evidence="3 7" id="KW-0378">Hydrolase</keyword>
<organism evidence="7 8">
    <name type="scientific">Corynebacterium mustelae</name>
    <dbReference type="NCBI Taxonomy" id="571915"/>
    <lineage>
        <taxon>Bacteria</taxon>
        <taxon>Bacillati</taxon>
        <taxon>Actinomycetota</taxon>
        <taxon>Actinomycetes</taxon>
        <taxon>Mycobacteriales</taxon>
        <taxon>Corynebacteriaceae</taxon>
        <taxon>Corynebacterium</taxon>
    </lineage>
</organism>
<evidence type="ECO:0000259" key="5">
    <source>
        <dbReference type="Pfam" id="PF00561"/>
    </source>
</evidence>
<reference evidence="8" key="2">
    <citation type="submission" date="2015-05" db="EMBL/GenBank/DDBJ databases">
        <title>Complete genome sequence of Corynebacterium mustelae DSM 45274, isolated from various tissues of a male ferret with lethal sepsis.</title>
        <authorList>
            <person name="Ruckert C."/>
            <person name="Albersmeier A."/>
            <person name="Winkler A."/>
            <person name="Tauch A."/>
        </authorList>
    </citation>
    <scope>NUCLEOTIDE SEQUENCE [LARGE SCALE GENOMIC DNA]</scope>
    <source>
        <strain evidence="8">DSM 45274</strain>
    </source>
</reference>
<dbReference type="EMBL" id="CP011542">
    <property type="protein sequence ID" value="AKK05593.1"/>
    <property type="molecule type" value="Genomic_DNA"/>
</dbReference>
<keyword evidence="7" id="KW-0808">Transferase</keyword>
<sequence length="523" mass="56856">MHSFSKMLASIVTVATTIGLCTSIPAHANTPAITWEKCPKTVTRPGAACGRIEVPRDYSDPNGVKISIGFIQHTAKAARDTVFLNPGGPGGGVYDLVGNADLVNFPTEFLENFTIVGVQPRGMLGSTPLTCDDDAEVDFFQIFSNAGGQLRAACERTQPGYFPHITTENTARDWEEVRKALKRETISIYGASYGTLLASTYATLFPHHTNKVVLDSGLDHTKKWTDSSKKQESGFIRALHEFFGWAAINDDKFHLGATPYAVYTTWAEAIERQSGVWPSVVPPRATEADLPPQAKNLGQPAVDAMNNTAVARAEAKNLSATVVSAGSKRKEPALLIQTHALLPAPAKWRDIVEFIQNPDLAQHELTELKERLTHDEESQTASKAAIIVNQNILCNEALQPWDRSLFLRAAWTNLVLEDPFSGPPLASAWGFTCNGAPPITQGIALDGSKLATRPLQIQGTSDPQTAFENSLEMRENMNTQFVTVHGPGHGHFSSGNTAVDRLILDYLYNGTVSVSDAPGFFEQ</sequence>
<name>A0A0G3H167_9CORY</name>
<dbReference type="InterPro" id="IPR013595">
    <property type="entry name" value="Pept_S33_TAP-like_C"/>
</dbReference>
<dbReference type="GO" id="GO:0016787">
    <property type="term" value="F:hydrolase activity"/>
    <property type="evidence" value="ECO:0007669"/>
    <property type="project" value="UniProtKB-KW"/>
</dbReference>
<dbReference type="PANTHER" id="PTHR43248">
    <property type="entry name" value="2-SUCCINYL-6-HYDROXY-2,4-CYCLOHEXADIENE-1-CARBOXYLATE SYNTHASE"/>
    <property type="match status" value="1"/>
</dbReference>
<evidence type="ECO:0000256" key="1">
    <source>
        <dbReference type="ARBA" id="ARBA00010088"/>
    </source>
</evidence>
<evidence type="ECO:0000256" key="2">
    <source>
        <dbReference type="ARBA" id="ARBA00022729"/>
    </source>
</evidence>
<keyword evidence="2 4" id="KW-0732">Signal</keyword>
<dbReference type="Proteomes" id="UP000035199">
    <property type="component" value="Chromosome"/>
</dbReference>
<dbReference type="PATRIC" id="fig|571915.4.peg.1335"/>
<dbReference type="PANTHER" id="PTHR43248:SF29">
    <property type="entry name" value="TRIPEPTIDYL AMINOPEPTIDASE"/>
    <property type="match status" value="1"/>
</dbReference>
<dbReference type="InterPro" id="IPR029058">
    <property type="entry name" value="AB_hydrolase_fold"/>
</dbReference>
<dbReference type="GO" id="GO:0016746">
    <property type="term" value="F:acyltransferase activity"/>
    <property type="evidence" value="ECO:0007669"/>
    <property type="project" value="UniProtKB-KW"/>
</dbReference>
<dbReference type="Gene3D" id="3.40.50.1820">
    <property type="entry name" value="alpha/beta hydrolase"/>
    <property type="match status" value="1"/>
</dbReference>
<dbReference type="RefSeq" id="WP_047261771.1">
    <property type="nucleotide sequence ID" value="NZ_CP011542.1"/>
</dbReference>
<accession>A0A0G3H167</accession>
<dbReference type="Pfam" id="PF08386">
    <property type="entry name" value="Abhydrolase_4"/>
    <property type="match status" value="1"/>
</dbReference>
<gene>
    <name evidence="7" type="ORF">CMUST_06290</name>
</gene>
<keyword evidence="8" id="KW-1185">Reference proteome</keyword>
<evidence type="ECO:0000313" key="7">
    <source>
        <dbReference type="EMBL" id="AKK05593.1"/>
    </source>
</evidence>
<dbReference type="InterPro" id="IPR000073">
    <property type="entry name" value="AB_hydrolase_1"/>
</dbReference>
<dbReference type="AlphaFoldDB" id="A0A0G3H167"/>
<dbReference type="InterPro" id="IPR051601">
    <property type="entry name" value="Serine_prot/Carboxylest_S33"/>
</dbReference>
<feature type="domain" description="Peptidase S33 tripeptidyl aminopeptidase-like C-terminal" evidence="6">
    <location>
        <begin position="433"/>
        <end position="516"/>
    </location>
</feature>
<protein>
    <submittedName>
        <fullName evidence="7">Putative hydrolase or acyltransferase of alpha/beta superfamily</fullName>
    </submittedName>
</protein>
<proteinExistence type="inferred from homology"/>
<dbReference type="SUPFAM" id="SSF53474">
    <property type="entry name" value="alpha/beta-Hydrolases"/>
    <property type="match status" value="1"/>
</dbReference>
<dbReference type="Pfam" id="PF00561">
    <property type="entry name" value="Abhydrolase_1"/>
    <property type="match status" value="1"/>
</dbReference>
<evidence type="ECO:0000313" key="8">
    <source>
        <dbReference type="Proteomes" id="UP000035199"/>
    </source>
</evidence>
<reference evidence="7 8" key="1">
    <citation type="journal article" date="2015" name="Genome Announc.">
        <title>Complete Genome Sequence of the Type Strain Corynebacterium mustelae DSM 45274, Isolated from Various Tissues of a Male Ferret with Lethal Sepsis.</title>
        <authorList>
            <person name="Ruckert C."/>
            <person name="Eimer J."/>
            <person name="Winkler A."/>
            <person name="Tauch A."/>
        </authorList>
    </citation>
    <scope>NUCLEOTIDE SEQUENCE [LARGE SCALE GENOMIC DNA]</scope>
    <source>
        <strain evidence="7 8">DSM 45274</strain>
    </source>
</reference>